<proteinExistence type="predicted"/>
<evidence type="ECO:0000313" key="2">
    <source>
        <dbReference type="Proteomes" id="UP001228049"/>
    </source>
</evidence>
<reference evidence="1" key="1">
    <citation type="submission" date="2023-04" db="EMBL/GenBank/DDBJ databases">
        <title>Chromosome-level genome of Chaenocephalus aceratus.</title>
        <authorList>
            <person name="Park H."/>
        </authorList>
    </citation>
    <scope>NUCLEOTIDE SEQUENCE</scope>
    <source>
        <strain evidence="1">DE</strain>
        <tissue evidence="1">Muscle</tissue>
    </source>
</reference>
<dbReference type="EMBL" id="JASDAP010000009">
    <property type="protein sequence ID" value="KAK1896722.1"/>
    <property type="molecule type" value="Genomic_DNA"/>
</dbReference>
<name>A0AAD9FBV1_DISEL</name>
<comment type="caution">
    <text evidence="1">The sequence shown here is derived from an EMBL/GenBank/DDBJ whole genome shotgun (WGS) entry which is preliminary data.</text>
</comment>
<accession>A0AAD9FBV1</accession>
<sequence>MEQLASVAAEKRCSREALQQRSVEALQQRSVAAEKVCSVAEKRCSREALKRCSREAEKRCSREALQLGSRHTRCYLILAGVRRGIGLLVVLMFALKHFRISIFRTPKVGFAVGP</sequence>
<evidence type="ECO:0000313" key="1">
    <source>
        <dbReference type="EMBL" id="KAK1896722.1"/>
    </source>
</evidence>
<dbReference type="Proteomes" id="UP001228049">
    <property type="component" value="Unassembled WGS sequence"/>
</dbReference>
<dbReference type="AlphaFoldDB" id="A0AAD9FBV1"/>
<gene>
    <name evidence="1" type="ORF">KUDE01_016265</name>
</gene>
<protein>
    <submittedName>
        <fullName evidence="1">Protein TOPAZ1</fullName>
    </submittedName>
</protein>
<keyword evidence="2" id="KW-1185">Reference proteome</keyword>
<organism evidence="1 2">
    <name type="scientific">Dissostichus eleginoides</name>
    <name type="common">Patagonian toothfish</name>
    <name type="synonym">Dissostichus amissus</name>
    <dbReference type="NCBI Taxonomy" id="100907"/>
    <lineage>
        <taxon>Eukaryota</taxon>
        <taxon>Metazoa</taxon>
        <taxon>Chordata</taxon>
        <taxon>Craniata</taxon>
        <taxon>Vertebrata</taxon>
        <taxon>Euteleostomi</taxon>
        <taxon>Actinopterygii</taxon>
        <taxon>Neopterygii</taxon>
        <taxon>Teleostei</taxon>
        <taxon>Neoteleostei</taxon>
        <taxon>Acanthomorphata</taxon>
        <taxon>Eupercaria</taxon>
        <taxon>Perciformes</taxon>
        <taxon>Notothenioidei</taxon>
        <taxon>Nototheniidae</taxon>
        <taxon>Dissostichus</taxon>
    </lineage>
</organism>